<dbReference type="GO" id="GO:0004397">
    <property type="term" value="F:histidine ammonia-lyase activity"/>
    <property type="evidence" value="ECO:0007669"/>
    <property type="project" value="UniProtKB-EC"/>
</dbReference>
<accession>A0ABU5VT37</accession>
<organism evidence="10 11">
    <name type="scientific">Bacteriovorax antarcticus</name>
    <dbReference type="NCBI Taxonomy" id="3088717"/>
    <lineage>
        <taxon>Bacteria</taxon>
        <taxon>Pseudomonadati</taxon>
        <taxon>Bdellovibrionota</taxon>
        <taxon>Bacteriovoracia</taxon>
        <taxon>Bacteriovoracales</taxon>
        <taxon>Bacteriovoracaceae</taxon>
        <taxon>Bacteriovorax</taxon>
    </lineage>
</organism>
<dbReference type="NCBIfam" id="TIGR01225">
    <property type="entry name" value="hutH"/>
    <property type="match status" value="1"/>
</dbReference>
<keyword evidence="4 6" id="KW-0456">Lyase</keyword>
<dbReference type="InterPro" id="IPR001106">
    <property type="entry name" value="Aromatic_Lyase"/>
</dbReference>
<dbReference type="Proteomes" id="UP001302274">
    <property type="component" value="Unassembled WGS sequence"/>
</dbReference>
<comment type="pathway">
    <text evidence="1 6 8">Amino-acid degradation; L-histidine degradation into L-glutamate; N-formimidoyl-L-glutamate from L-histidine: step 1/3.</text>
</comment>
<feature type="cross-link" description="5-imidazolinone (Ala-Gly)" evidence="6">
    <location>
        <begin position="145"/>
        <end position="147"/>
    </location>
</feature>
<dbReference type="InterPro" id="IPR008948">
    <property type="entry name" value="L-Aspartase-like"/>
</dbReference>
<gene>
    <name evidence="6 10" type="primary">hutH</name>
    <name evidence="10" type="ORF">SHI21_01335</name>
</gene>
<dbReference type="RefSeq" id="WP_323574319.1">
    <property type="nucleotide sequence ID" value="NZ_JAYGJQ010000001.1"/>
</dbReference>
<feature type="modified residue" description="2,3-didehydroalanine (Ser)" evidence="6">
    <location>
        <position position="146"/>
    </location>
</feature>
<name>A0ABU5VT37_9BACT</name>
<evidence type="ECO:0000313" key="10">
    <source>
        <dbReference type="EMBL" id="MEA9354825.1"/>
    </source>
</evidence>
<evidence type="ECO:0000256" key="5">
    <source>
        <dbReference type="ARBA" id="ARBA00049269"/>
    </source>
</evidence>
<dbReference type="PROSITE" id="PS00488">
    <property type="entry name" value="PAL_HISTIDASE"/>
    <property type="match status" value="1"/>
</dbReference>
<dbReference type="HAMAP" id="MF_00229">
    <property type="entry name" value="His_ammonia_lyase"/>
    <property type="match status" value="1"/>
</dbReference>
<dbReference type="InterPro" id="IPR005921">
    <property type="entry name" value="HutH"/>
</dbReference>
<comment type="PTM">
    <text evidence="6">Contains an active site 4-methylidene-imidazol-5-one (MIO), which is formed autocatalytically by cyclization and dehydration of residues Ala-Ser-Gly.</text>
</comment>
<proteinExistence type="inferred from homology"/>
<evidence type="ECO:0000256" key="8">
    <source>
        <dbReference type="RuleBase" id="RU004479"/>
    </source>
</evidence>
<keyword evidence="6" id="KW-0963">Cytoplasm</keyword>
<evidence type="ECO:0000256" key="1">
    <source>
        <dbReference type="ARBA" id="ARBA00005113"/>
    </source>
</evidence>
<dbReference type="NCBIfam" id="NF006871">
    <property type="entry name" value="PRK09367.1"/>
    <property type="match status" value="1"/>
</dbReference>
<keyword evidence="11" id="KW-1185">Reference proteome</keyword>
<dbReference type="SUPFAM" id="SSF48557">
    <property type="entry name" value="L-aspartase-like"/>
    <property type="match status" value="1"/>
</dbReference>
<evidence type="ECO:0000256" key="4">
    <source>
        <dbReference type="ARBA" id="ARBA00023239"/>
    </source>
</evidence>
<dbReference type="PANTHER" id="PTHR10362">
    <property type="entry name" value="HISTIDINE AMMONIA-LYASE"/>
    <property type="match status" value="1"/>
</dbReference>
<comment type="similarity">
    <text evidence="6 7">Belongs to the PAL/histidase family.</text>
</comment>
<dbReference type="Gene3D" id="1.10.275.10">
    <property type="entry name" value="Fumarase/aspartase (N-terminal domain)"/>
    <property type="match status" value="1"/>
</dbReference>
<comment type="catalytic activity">
    <reaction evidence="5 6 8">
        <text>L-histidine = trans-urocanate + NH4(+)</text>
        <dbReference type="Rhea" id="RHEA:21232"/>
        <dbReference type="ChEBI" id="CHEBI:17771"/>
        <dbReference type="ChEBI" id="CHEBI:28938"/>
        <dbReference type="ChEBI" id="CHEBI:57595"/>
        <dbReference type="EC" id="4.3.1.3"/>
    </reaction>
</comment>
<evidence type="ECO:0000313" key="11">
    <source>
        <dbReference type="Proteomes" id="UP001302274"/>
    </source>
</evidence>
<evidence type="ECO:0000256" key="9">
    <source>
        <dbReference type="RuleBase" id="RU004480"/>
    </source>
</evidence>
<dbReference type="InterPro" id="IPR024083">
    <property type="entry name" value="Fumarase/histidase_N"/>
</dbReference>
<dbReference type="EC" id="4.3.1.3" evidence="2 6"/>
<dbReference type="CDD" id="cd00332">
    <property type="entry name" value="PAL-HAL"/>
    <property type="match status" value="1"/>
</dbReference>
<dbReference type="Gene3D" id="1.20.200.10">
    <property type="entry name" value="Fumarase/aspartase (Central domain)"/>
    <property type="match status" value="1"/>
</dbReference>
<evidence type="ECO:0000256" key="7">
    <source>
        <dbReference type="RuleBase" id="RU003954"/>
    </source>
</evidence>
<evidence type="ECO:0000256" key="3">
    <source>
        <dbReference type="ARBA" id="ARBA00022808"/>
    </source>
</evidence>
<sequence>MNISLNGQSLTIDQVHQVAHSKSGNIKLSIDPSAMTKMKASRAFVFEIVKKGAPVYGINTGFGALSSMHIAEKDLAQLQVNLIRSHCTGVGKPFSREITRAIMLLRANCLISGFSGVEPSTVELLLDFLNNDITPVVPEKGSVGASGDLAPLSHIALALIGEGDVEFQGKIVNSDIAIKTLGRAPAVLGPKDGLALINGTACMAALGALAVFEARRIMKLADICATLTMDGVKGTDKAYNPKITMLKPHPGQIACMENLNRLVAGSHLKDSHPDCHKVQDPYSLRCVPQVHGACRQTLIHAEEVINTELNAVTDNPLIFVDSGEVISGGNFHGEALALVMDYLAMGVAEICNISERRIEKMMNPTFSELPAFLTKNSGLNSGLMIAHVTAAALVSENKYLCHPASVDSVPTSTDKEDHVSMGVTSGRKLHEVVENAKSVLGIELLCNTQALDLQRPETTSAPLEAVYALVRKTVPTIEEDRIFYKDINNIIKVINSGEVVAAAESKIGALN</sequence>
<evidence type="ECO:0000256" key="2">
    <source>
        <dbReference type="ARBA" id="ARBA00012994"/>
    </source>
</evidence>
<dbReference type="InterPro" id="IPR022313">
    <property type="entry name" value="Phe/His_NH3-lyase_AS"/>
</dbReference>
<dbReference type="EMBL" id="JAYGJQ010000001">
    <property type="protein sequence ID" value="MEA9354825.1"/>
    <property type="molecule type" value="Genomic_DNA"/>
</dbReference>
<protein>
    <recommendedName>
        <fullName evidence="2 6">Histidine ammonia-lyase</fullName>
        <shortName evidence="6">Histidase</shortName>
        <ecNumber evidence="2 6">4.3.1.3</ecNumber>
    </recommendedName>
</protein>
<dbReference type="Pfam" id="PF00221">
    <property type="entry name" value="Lyase_aromatic"/>
    <property type="match status" value="1"/>
</dbReference>
<keyword evidence="3 6" id="KW-0369">Histidine metabolism</keyword>
<evidence type="ECO:0000256" key="6">
    <source>
        <dbReference type="HAMAP-Rule" id="MF_00229"/>
    </source>
</evidence>
<comment type="caution">
    <text evidence="10">The sequence shown here is derived from an EMBL/GenBank/DDBJ whole genome shotgun (WGS) entry which is preliminary data.</text>
</comment>
<comment type="subcellular location">
    <subcellularLocation>
        <location evidence="6 9">Cytoplasm</location>
    </subcellularLocation>
</comment>
<reference evidence="10 11" key="1">
    <citation type="submission" date="2023-11" db="EMBL/GenBank/DDBJ databases">
        <title>A Novel Polar Bacteriovorax (B. antarcticus) Isolated from the Biocrust in Antarctica.</title>
        <authorList>
            <person name="Mun W."/>
            <person name="Choi S.Y."/>
            <person name="Mitchell R.J."/>
        </authorList>
    </citation>
    <scope>NUCLEOTIDE SEQUENCE [LARGE SCALE GENOMIC DNA]</scope>
    <source>
        <strain evidence="10 11">PP10</strain>
    </source>
</reference>